<sequence>MEIPVGITGRILDGEYAGWNIEVMDDTEGTGGYYIFLTRGEQGYDDWVEDADSLRGYFEETNWRINWGAVAGASIDD</sequence>
<protein>
    <submittedName>
        <fullName evidence="1">Uncharacterized protein</fullName>
    </submittedName>
</protein>
<organism evidence="1 2">
    <name type="scientific">Actinomyces ruminis</name>
    <dbReference type="NCBI Taxonomy" id="1937003"/>
    <lineage>
        <taxon>Bacteria</taxon>
        <taxon>Bacillati</taxon>
        <taxon>Actinomycetota</taxon>
        <taxon>Actinomycetes</taxon>
        <taxon>Actinomycetales</taxon>
        <taxon>Actinomycetaceae</taxon>
        <taxon>Actinomyces</taxon>
    </lineage>
</organism>
<proteinExistence type="predicted"/>
<keyword evidence="2" id="KW-1185">Reference proteome</keyword>
<dbReference type="RefSeq" id="WP_086614943.1">
    <property type="nucleotide sequence ID" value="NZ_MTPX02000031.1"/>
</dbReference>
<evidence type="ECO:0000313" key="2">
    <source>
        <dbReference type="Proteomes" id="UP000194577"/>
    </source>
</evidence>
<reference evidence="1 2" key="1">
    <citation type="submission" date="2017-10" db="EMBL/GenBank/DDBJ databases">
        <title>Draft genome sequence of cellulolytic Actinomyces sp CtC72 isolated from cattle rumen fluid.</title>
        <authorList>
            <person name="Joshi A.J."/>
            <person name="Vasudevan G."/>
            <person name="Lanjekar V.B."/>
            <person name="Hivarkar S."/>
            <person name="Engineer A."/>
            <person name="Pore S.D."/>
            <person name="Dhakephalkar P.K."/>
            <person name="Dagar S."/>
        </authorList>
    </citation>
    <scope>NUCLEOTIDE SEQUENCE [LARGE SCALE GENOMIC DNA]</scope>
    <source>
        <strain evidence="2">CtC72</strain>
    </source>
</reference>
<accession>A0ABX4MCC1</accession>
<evidence type="ECO:0000313" key="1">
    <source>
        <dbReference type="EMBL" id="PHP53140.1"/>
    </source>
</evidence>
<dbReference type="EMBL" id="MTPX02000031">
    <property type="protein sequence ID" value="PHP53140.1"/>
    <property type="molecule type" value="Genomic_DNA"/>
</dbReference>
<name>A0ABX4MCC1_9ACTO</name>
<gene>
    <name evidence="1" type="ORF">BW737_004800</name>
</gene>
<dbReference type="Proteomes" id="UP000194577">
    <property type="component" value="Unassembled WGS sequence"/>
</dbReference>
<comment type="caution">
    <text evidence="1">The sequence shown here is derived from an EMBL/GenBank/DDBJ whole genome shotgun (WGS) entry which is preliminary data.</text>
</comment>